<dbReference type="GO" id="GO:0003677">
    <property type="term" value="F:DNA binding"/>
    <property type="evidence" value="ECO:0007669"/>
    <property type="project" value="UniProtKB-UniRule"/>
</dbReference>
<evidence type="ECO:0000313" key="8">
    <source>
        <dbReference type="EMBL" id="KAJ3641511.1"/>
    </source>
</evidence>
<evidence type="ECO:0000256" key="6">
    <source>
        <dbReference type="SAM" id="Coils"/>
    </source>
</evidence>
<keyword evidence="9" id="KW-1185">Reference proteome</keyword>
<evidence type="ECO:0000256" key="3">
    <source>
        <dbReference type="ARBA" id="ARBA00022833"/>
    </source>
</evidence>
<accession>A0AA38M327</accession>
<keyword evidence="6" id="KW-0175">Coiled coil</keyword>
<comment type="caution">
    <text evidence="8">The sequence shown here is derived from an EMBL/GenBank/DDBJ whole genome shotgun (WGS) entry which is preliminary data.</text>
</comment>
<name>A0AA38M327_9CUCU</name>
<feature type="domain" description="THAP-type" evidence="7">
    <location>
        <begin position="1"/>
        <end position="88"/>
    </location>
</feature>
<organism evidence="8 9">
    <name type="scientific">Zophobas morio</name>
    <dbReference type="NCBI Taxonomy" id="2755281"/>
    <lineage>
        <taxon>Eukaryota</taxon>
        <taxon>Metazoa</taxon>
        <taxon>Ecdysozoa</taxon>
        <taxon>Arthropoda</taxon>
        <taxon>Hexapoda</taxon>
        <taxon>Insecta</taxon>
        <taxon>Pterygota</taxon>
        <taxon>Neoptera</taxon>
        <taxon>Endopterygota</taxon>
        <taxon>Coleoptera</taxon>
        <taxon>Polyphaga</taxon>
        <taxon>Cucujiformia</taxon>
        <taxon>Tenebrionidae</taxon>
        <taxon>Zophobas</taxon>
    </lineage>
</organism>
<dbReference type="PROSITE" id="PS50950">
    <property type="entry name" value="ZF_THAP"/>
    <property type="match status" value="1"/>
</dbReference>
<gene>
    <name evidence="8" type="ORF">Zmor_028017</name>
</gene>
<keyword evidence="4 5" id="KW-0238">DNA-binding</keyword>
<protein>
    <recommendedName>
        <fullName evidence="7">THAP-type domain-containing protein</fullName>
    </recommendedName>
</protein>
<dbReference type="InterPro" id="IPR038441">
    <property type="entry name" value="THAP_Znf_sf"/>
</dbReference>
<sequence length="244" mass="27945">MTQAADGSELIKCTVISCPNYYHPSLSEDHFFPFPKNRSVAKIWTEKCGVAADHPTTAAKVCSDHFKWGDYADDNRTILKPDAIPRDNLGWMVGMPEVKIVGARPEFDQIKEAVNTNEQLKAKFEKLILKQKVLQEKSELYKKKINNVDKEICRLTGLIEKIPLKKNDRKMMSNLIYKVFSQAQINMLMGKKKVVWSYDDMAMAFTLRHVGSRECYLYLKNTLNMPLPALSAVQRWSASNKLKP</sequence>
<dbReference type="Pfam" id="PF05485">
    <property type="entry name" value="THAP"/>
    <property type="match status" value="1"/>
</dbReference>
<reference evidence="8" key="1">
    <citation type="journal article" date="2023" name="G3 (Bethesda)">
        <title>Whole genome assemblies of Zophobas morio and Tenebrio molitor.</title>
        <authorList>
            <person name="Kaur S."/>
            <person name="Stinson S.A."/>
            <person name="diCenzo G.C."/>
        </authorList>
    </citation>
    <scope>NUCLEOTIDE SEQUENCE</scope>
    <source>
        <strain evidence="8">QUZm001</strain>
    </source>
</reference>
<dbReference type="Proteomes" id="UP001168821">
    <property type="component" value="Unassembled WGS sequence"/>
</dbReference>
<evidence type="ECO:0000256" key="2">
    <source>
        <dbReference type="ARBA" id="ARBA00022771"/>
    </source>
</evidence>
<dbReference type="AlphaFoldDB" id="A0AA38M327"/>
<dbReference type="EMBL" id="JALNTZ010000009">
    <property type="protein sequence ID" value="KAJ3641511.1"/>
    <property type="molecule type" value="Genomic_DNA"/>
</dbReference>
<keyword evidence="3" id="KW-0862">Zinc</keyword>
<evidence type="ECO:0000259" key="7">
    <source>
        <dbReference type="PROSITE" id="PS50950"/>
    </source>
</evidence>
<dbReference type="Gene3D" id="6.20.210.20">
    <property type="entry name" value="THAP domain"/>
    <property type="match status" value="1"/>
</dbReference>
<evidence type="ECO:0000256" key="1">
    <source>
        <dbReference type="ARBA" id="ARBA00022723"/>
    </source>
</evidence>
<evidence type="ECO:0000313" key="9">
    <source>
        <dbReference type="Proteomes" id="UP001168821"/>
    </source>
</evidence>
<keyword evidence="2 5" id="KW-0863">Zinc-finger</keyword>
<keyword evidence="1" id="KW-0479">Metal-binding</keyword>
<dbReference type="GO" id="GO:0008270">
    <property type="term" value="F:zinc ion binding"/>
    <property type="evidence" value="ECO:0007669"/>
    <property type="project" value="UniProtKB-KW"/>
</dbReference>
<evidence type="ECO:0000256" key="4">
    <source>
        <dbReference type="ARBA" id="ARBA00023125"/>
    </source>
</evidence>
<dbReference type="SMART" id="SM00980">
    <property type="entry name" value="THAP"/>
    <property type="match status" value="1"/>
</dbReference>
<dbReference type="InterPro" id="IPR006612">
    <property type="entry name" value="THAP_Znf"/>
</dbReference>
<feature type="coiled-coil region" evidence="6">
    <location>
        <begin position="110"/>
        <end position="137"/>
    </location>
</feature>
<proteinExistence type="predicted"/>
<evidence type="ECO:0000256" key="5">
    <source>
        <dbReference type="PROSITE-ProRule" id="PRU00309"/>
    </source>
</evidence>
<dbReference type="SUPFAM" id="SSF57716">
    <property type="entry name" value="Glucocorticoid receptor-like (DNA-binding domain)"/>
    <property type="match status" value="1"/>
</dbReference>